<reference evidence="1 2" key="1">
    <citation type="submission" date="2017-01" db="EMBL/GenBank/DDBJ databases">
        <authorList>
            <person name="Mah S.A."/>
            <person name="Swanson W.J."/>
            <person name="Moy G.W."/>
            <person name="Vacquier V.D."/>
        </authorList>
    </citation>
    <scope>NUCLEOTIDE SEQUENCE [LARGE SCALE GENOMIC DNA]</scope>
    <source>
        <strain evidence="1 2">DSM 11589</strain>
    </source>
</reference>
<sequence length="265" mass="27119">MPSFAAAPSLPRLLLASVLGLTATVGISAGVMAAALDEPPVSAPFSPGHDAPPPPAASAAEIRDAIAREGSTTAASANQQVNDSGLMLNAVSYQNASFARPIQIQLYEDSDDSLAIAAQLKEALLAAGYQVTDGKAPLSLSFEMSGQADGVTPGGSSVLEVDGTDKANQRYRAHLNVFSSTQSSLVTGEGKSAEQSATVANGGPSVRYQISINDTTNGKRLWDGWANGPIAQQGAVASARLMTPALVKAIGQTIRNQPIPLPVAK</sequence>
<dbReference type="AlphaFoldDB" id="A0A1N7IS33"/>
<organism evidence="1 2">
    <name type="scientific">Insolitispirillum peregrinum</name>
    <dbReference type="NCBI Taxonomy" id="80876"/>
    <lineage>
        <taxon>Bacteria</taxon>
        <taxon>Pseudomonadati</taxon>
        <taxon>Pseudomonadota</taxon>
        <taxon>Alphaproteobacteria</taxon>
        <taxon>Rhodospirillales</taxon>
        <taxon>Novispirillaceae</taxon>
        <taxon>Insolitispirillum</taxon>
    </lineage>
</organism>
<gene>
    <name evidence="1" type="ORF">SAMN05421779_101535</name>
</gene>
<dbReference type="Proteomes" id="UP000185678">
    <property type="component" value="Unassembled WGS sequence"/>
</dbReference>
<dbReference type="RefSeq" id="WP_076398599.1">
    <property type="nucleotide sequence ID" value="NZ_FTOA01000001.1"/>
</dbReference>
<evidence type="ECO:0000313" key="2">
    <source>
        <dbReference type="Proteomes" id="UP000185678"/>
    </source>
</evidence>
<name>A0A1N7IS33_9PROT</name>
<dbReference type="EMBL" id="FTOA01000001">
    <property type="protein sequence ID" value="SIS39781.1"/>
    <property type="molecule type" value="Genomic_DNA"/>
</dbReference>
<evidence type="ECO:0000313" key="1">
    <source>
        <dbReference type="EMBL" id="SIS39781.1"/>
    </source>
</evidence>
<proteinExistence type="predicted"/>
<protein>
    <submittedName>
        <fullName evidence="1">Uncharacterized protein</fullName>
    </submittedName>
</protein>
<keyword evidence="2" id="KW-1185">Reference proteome</keyword>
<dbReference type="OrthoDB" id="7356171at2"/>
<accession>A0A1N7IS33</accession>